<reference evidence="3 4" key="1">
    <citation type="journal article" date="2023" name="BMC Biol.">
        <title>The compact genome of the sponge Oopsacas minuta (Hexactinellida) is lacking key metazoan core genes.</title>
        <authorList>
            <person name="Santini S."/>
            <person name="Schenkelaars Q."/>
            <person name="Jourda C."/>
            <person name="Duchesne M."/>
            <person name="Belahbib H."/>
            <person name="Rocher C."/>
            <person name="Selva M."/>
            <person name="Riesgo A."/>
            <person name="Vervoort M."/>
            <person name="Leys S.P."/>
            <person name="Kodjabachian L."/>
            <person name="Le Bivic A."/>
            <person name="Borchiellini C."/>
            <person name="Claverie J.M."/>
            <person name="Renard E."/>
        </authorList>
    </citation>
    <scope>NUCLEOTIDE SEQUENCE [LARGE SCALE GENOMIC DNA]</scope>
    <source>
        <strain evidence="3">SPO-2</strain>
    </source>
</reference>
<evidence type="ECO:0000259" key="2">
    <source>
        <dbReference type="Pfam" id="PF08506"/>
    </source>
</evidence>
<dbReference type="EMBL" id="JAKMXF010000062">
    <property type="protein sequence ID" value="KAI6659426.1"/>
    <property type="molecule type" value="Genomic_DNA"/>
</dbReference>
<dbReference type="GO" id="GO:0006606">
    <property type="term" value="P:protein import into nucleus"/>
    <property type="evidence" value="ECO:0007669"/>
    <property type="project" value="TreeGrafter"/>
</dbReference>
<dbReference type="AlphaFoldDB" id="A0AAV7KGJ3"/>
<proteinExistence type="predicted"/>
<dbReference type="GO" id="GO:0031267">
    <property type="term" value="F:small GTPase binding"/>
    <property type="evidence" value="ECO:0007669"/>
    <property type="project" value="InterPro"/>
</dbReference>
<dbReference type="InterPro" id="IPR005043">
    <property type="entry name" value="XPO2_C"/>
</dbReference>
<organism evidence="3 4">
    <name type="scientific">Oopsacas minuta</name>
    <dbReference type="NCBI Taxonomy" id="111878"/>
    <lineage>
        <taxon>Eukaryota</taxon>
        <taxon>Metazoa</taxon>
        <taxon>Porifera</taxon>
        <taxon>Hexactinellida</taxon>
        <taxon>Hexasterophora</taxon>
        <taxon>Lyssacinosida</taxon>
        <taxon>Leucopsacidae</taxon>
        <taxon>Oopsacas</taxon>
    </lineage>
</organism>
<dbReference type="Pfam" id="PF03378">
    <property type="entry name" value="CAS_CSE1"/>
    <property type="match status" value="1"/>
</dbReference>
<keyword evidence="4" id="KW-1185">Reference proteome</keyword>
<evidence type="ECO:0000313" key="3">
    <source>
        <dbReference type="EMBL" id="KAI6659426.1"/>
    </source>
</evidence>
<accession>A0AAV7KGJ3</accession>
<dbReference type="GO" id="GO:0006611">
    <property type="term" value="P:protein export from nucleus"/>
    <property type="evidence" value="ECO:0007669"/>
    <property type="project" value="TreeGrafter"/>
</dbReference>
<comment type="caution">
    <text evidence="3">The sequence shown here is derived from an EMBL/GenBank/DDBJ whole genome shotgun (WGS) entry which is preliminary data.</text>
</comment>
<dbReference type="InterPro" id="IPR013713">
    <property type="entry name" value="XPO2_central"/>
</dbReference>
<evidence type="ECO:0000313" key="4">
    <source>
        <dbReference type="Proteomes" id="UP001165289"/>
    </source>
</evidence>
<dbReference type="PANTHER" id="PTHR10997">
    <property type="entry name" value="IMPORTIN-7, 8, 11"/>
    <property type="match status" value="1"/>
</dbReference>
<feature type="domain" description="Exportin-2 C-terminal" evidence="1">
    <location>
        <begin position="199"/>
        <end position="536"/>
    </location>
</feature>
<dbReference type="GO" id="GO:0005049">
    <property type="term" value="F:nuclear export signal receptor activity"/>
    <property type="evidence" value="ECO:0007669"/>
    <property type="project" value="TreeGrafter"/>
</dbReference>
<dbReference type="GO" id="GO:0005635">
    <property type="term" value="C:nuclear envelope"/>
    <property type="evidence" value="ECO:0007669"/>
    <property type="project" value="TreeGrafter"/>
</dbReference>
<dbReference type="InterPro" id="IPR016024">
    <property type="entry name" value="ARM-type_fold"/>
</dbReference>
<sequence length="548" mass="61709">MTGLAPVGTKNVAAGRVEQVILPNVQLRDTDEEQFEDNADEYIRRDLEGSDVDTRRHAACHLIKSLCKHFEEKVIEIFNKFIQQMLSEYQQNPSTRWRDKDAALFLILSLASRGKTERYGITKISGLVNITDIYWTQVASELKHTSPCYPMLEATAITYVLHFRSLLSSDVLADAISSVTGLLLSSSRVVNTYAAAFCEKILFMTNSSPQSLQLDSIKPHIQSLLANLIHMLGVQGNEDNEYAMKCVMRLIVKSGTDQAACVEKVIPVLVDKLWKASKNPTKPHFNHFLFEAIGASIRGVCTQHPSAVTSFEQCLFPVFEDIMVRDVLEFLPYNFQLLALMLELRDQPIAESYTAIFPLILSPMLWERIGTVPALSRLMQAFIQKCPEAIQAEGKVHAILGVFQKLLASKSNDHEGFNILTSLLQYQGAEIVRPFLTDILILCFKRLQESRTIFYVRGLTKSFCSLVISFGPVDIMNTIDSIQGNLFGMLIEKVFIPEIPGVTAKDEEKRICVVGVMQILTQTPAMLQEPQYQKLVIYIYASRNAFFC</sequence>
<protein>
    <submittedName>
        <fullName evidence="3">Exportin-2-like isoform X2</fullName>
    </submittedName>
</protein>
<dbReference type="PANTHER" id="PTHR10997:SF8">
    <property type="entry name" value="EXPORTIN-2"/>
    <property type="match status" value="1"/>
</dbReference>
<dbReference type="GO" id="GO:0005829">
    <property type="term" value="C:cytosol"/>
    <property type="evidence" value="ECO:0007669"/>
    <property type="project" value="TreeGrafter"/>
</dbReference>
<feature type="domain" description="Exportin-2 central" evidence="2">
    <location>
        <begin position="15"/>
        <end position="196"/>
    </location>
</feature>
<evidence type="ECO:0000259" key="1">
    <source>
        <dbReference type="Pfam" id="PF03378"/>
    </source>
</evidence>
<dbReference type="SUPFAM" id="SSF48371">
    <property type="entry name" value="ARM repeat"/>
    <property type="match status" value="1"/>
</dbReference>
<gene>
    <name evidence="3" type="ORF">LOD99_10806</name>
</gene>
<dbReference type="Gene3D" id="1.25.10.10">
    <property type="entry name" value="Leucine-rich Repeat Variant"/>
    <property type="match status" value="1"/>
</dbReference>
<name>A0AAV7KGJ3_9METZ</name>
<dbReference type="Pfam" id="PF08506">
    <property type="entry name" value="Cse1"/>
    <property type="match status" value="1"/>
</dbReference>
<dbReference type="Proteomes" id="UP001165289">
    <property type="component" value="Unassembled WGS sequence"/>
</dbReference>
<dbReference type="InterPro" id="IPR011989">
    <property type="entry name" value="ARM-like"/>
</dbReference>